<dbReference type="GO" id="GO:0005524">
    <property type="term" value="F:ATP binding"/>
    <property type="evidence" value="ECO:0007669"/>
    <property type="project" value="InterPro"/>
</dbReference>
<feature type="compositionally biased region" description="Low complexity" evidence="2">
    <location>
        <begin position="21"/>
        <end position="34"/>
    </location>
</feature>
<evidence type="ECO:0000256" key="1">
    <source>
        <dbReference type="ARBA" id="ARBA00005662"/>
    </source>
</evidence>
<dbReference type="PANTHER" id="PTHR33393:SF11">
    <property type="entry name" value="POLYGLUTAMINE SYNTHESIS ACCESSORY PROTEIN RV0574C-RELATED"/>
    <property type="match status" value="1"/>
</dbReference>
<dbReference type="Gene3D" id="3.90.190.20">
    <property type="entry name" value="Mur ligase, C-terminal domain"/>
    <property type="match status" value="1"/>
</dbReference>
<name>A0A2V1KCI0_9ACTO</name>
<evidence type="ECO:0000313" key="4">
    <source>
        <dbReference type="EMBL" id="PWF27391.1"/>
    </source>
</evidence>
<dbReference type="PROSITE" id="PS00141">
    <property type="entry name" value="ASP_PROTEASE"/>
    <property type="match status" value="1"/>
</dbReference>
<dbReference type="SUPFAM" id="SSF56300">
    <property type="entry name" value="Metallo-dependent phosphatases"/>
    <property type="match status" value="2"/>
</dbReference>
<dbReference type="SMART" id="SM00854">
    <property type="entry name" value="PGA_cap"/>
    <property type="match status" value="2"/>
</dbReference>
<dbReference type="InterPro" id="IPR032675">
    <property type="entry name" value="LRR_dom_sf"/>
</dbReference>
<dbReference type="SUPFAM" id="SSF53623">
    <property type="entry name" value="MurD-like peptide ligases, catalytic domain"/>
    <property type="match status" value="1"/>
</dbReference>
<dbReference type="Pfam" id="PF13306">
    <property type="entry name" value="LRR_5"/>
    <property type="match status" value="2"/>
</dbReference>
<evidence type="ECO:0000313" key="5">
    <source>
        <dbReference type="Proteomes" id="UP000245283"/>
    </source>
</evidence>
<dbReference type="Pfam" id="PF08245">
    <property type="entry name" value="Mur_ligase_M"/>
    <property type="match status" value="1"/>
</dbReference>
<dbReference type="InterPro" id="IPR029052">
    <property type="entry name" value="Metallo-depent_PP-like"/>
</dbReference>
<dbReference type="EMBL" id="QETB01000001">
    <property type="protein sequence ID" value="PWF27391.1"/>
    <property type="molecule type" value="Genomic_DNA"/>
</dbReference>
<comment type="similarity">
    <text evidence="1">Belongs to the CapA family.</text>
</comment>
<dbReference type="InterPro" id="IPR013221">
    <property type="entry name" value="Mur_ligase_cen"/>
</dbReference>
<accession>A0A2V1KCI0</accession>
<dbReference type="InterPro" id="IPR001969">
    <property type="entry name" value="Aspartic_peptidase_AS"/>
</dbReference>
<dbReference type="GO" id="GO:0016881">
    <property type="term" value="F:acid-amino acid ligase activity"/>
    <property type="evidence" value="ECO:0007669"/>
    <property type="project" value="InterPro"/>
</dbReference>
<reference evidence="5" key="1">
    <citation type="submission" date="2018-05" db="EMBL/GenBank/DDBJ databases">
        <authorList>
            <person name="Li Y."/>
        </authorList>
    </citation>
    <scope>NUCLEOTIDE SEQUENCE [LARGE SCALE GENOMIC DNA]</scope>
    <source>
        <strain evidence="5">sk1b4</strain>
    </source>
</reference>
<dbReference type="Gene3D" id="3.80.10.10">
    <property type="entry name" value="Ribonuclease Inhibitor"/>
    <property type="match status" value="2"/>
</dbReference>
<sequence length="1590" mass="175425">MEYKGLMVKDRLRHLIGRTTSSVRASGKRSSGSSRGDGHVKANRSTGQVTVDGVHLETFDDHASVIGVEPDLRDVVIPSKVSTLPVTEIRRSAFQGASSIVSVVMPSEVISIGSRAFRNCSSLEYVELSSELTVINAACFENCKSLRVVMLPYELRRLCKRSFKNCRSLQRLPHFVKTGISATMRVDRSLTEENLPTGLEYIGSEAFADCVGLNRIVVPYKVTKLSSGVFRGCINLSSIWLHSNLQELADGVFAGCTSLLNIRVPSSVAALGEDCFPANTTVLCEEESPVHSIVGEHTRQVVTTAEAAPVSSMMGQDQGFDVDDLLKDDAKLAQLVNAYQIRPAVDEAHHDSDEHTPEVCPSRFTLVDGVYKTSGTRAETDDVTIAFTGDLMCRVFQQRHGLKDSTYDFSAGFESVQPVLQSADLTIGNMETMVAESFPYMHEKQYVDDRPHLNAPYPFLAAVRNAGFDVVLNAQNHMYDTGVKGVAETLSALNKAQLIHAGMYIHPEDRRFVLVELNGIRIGLVAYLDGARQKMKQSYFSELGLNTLASHFEGERVRKDISDARAAGAEFILACGHWGREYTENITARQERFAQMLVDSGADYVFGSHSHCPQQYTILESADGRRVPVVYSGGNFISDLGIRKPYTQDSVIGSLVLGRDEQGDVVIVRDGYIPCRIVAPRGKPGAVRVIAYEEGSDEAVSDEDRRRIAETMGNQYQQLAAESVVNREAYDGSDHTDVVSRHSLREPLMVRLGNGVDSSADSYRFDAENGLWQQPRKSAQGEASIICAGSILYDVPMETAGSVGEHSEFRSRFKSVRRLLRSADLSLGSFGSLVAPEYPSISTMTPALAGSHYTNAKAEYLDGLEYAGFDCLALAHPYNLDMGVRGLISTEQHVRESGIVPSGLGERKFPIFDVNGIRIAPVSYTLDSYKTRTMITGEGAKTLLNTFEPERVREQVKELRKSGVQFVIGYLDCRSFDQKYRYQDRFEAAKQMAELGVDYVICTLPSVVSKYTKYHASDGRIVPIASSLGTFISGRIGQTDDLSAAIRIVIRLREDMTLEIEDSYVPLKRFEHYGTSSLTVAPAVRQYNASYSLQDFKQVRTTLGKRLGEALALDQTRKVRMSTHNHSQLSLLEIQEVLGVRFSEQDRKKLGDKEREKIARVVTRKDDLTKGCVAVLVEHVSYRRDQDNFTVDDAVKAGAVCVIDKTPSSKIPTLVVKRPGIAFRKVLAVIRDRYDPITVAVTGTVGKTTTKELMSAVFDRHYRTLHIEGNNNTAFTTGVVLQKLTDEDEAYIQEVHGGSVGSAHDVSSIIKPDICLITNIGDGHLGQMGTIENVIKGKMQIIDGMRSDGTLVINDDNEYLHVQDPPVRTIRYSMSNPDCPYHAKNIVDDGERIEFQIVSPDGVFDALLNFQGLHNVSNAVAVFAVARLAGIPPYKITAGLSRYVPDSVRQNFCEVGGYRLLIDTYSSTPLSVISAVETLCNLPAGDNTRRIAVVGDIPDLGAKSEQDHLDVGQTIGRMPVDHLLCCGEDSRYLVEAAKREGMEAEYFEGRHEMNRALVELMNPGDIVLFKGGTRVHLKEQTIYPLFGKIV</sequence>
<dbReference type="SUPFAM" id="SSF53244">
    <property type="entry name" value="MurD-like peptide ligases, peptide-binding domain"/>
    <property type="match status" value="1"/>
</dbReference>
<dbReference type="Gene3D" id="3.40.1190.10">
    <property type="entry name" value="Mur-like, catalytic domain"/>
    <property type="match status" value="1"/>
</dbReference>
<dbReference type="SUPFAM" id="SSF52058">
    <property type="entry name" value="L domain-like"/>
    <property type="match status" value="1"/>
</dbReference>
<dbReference type="InterPro" id="IPR026906">
    <property type="entry name" value="LRR_5"/>
</dbReference>
<dbReference type="Pfam" id="PF02875">
    <property type="entry name" value="Mur_ligase_C"/>
    <property type="match status" value="1"/>
</dbReference>
<dbReference type="CDD" id="cd07381">
    <property type="entry name" value="MPP_CapA"/>
    <property type="match status" value="1"/>
</dbReference>
<dbReference type="GO" id="GO:0004190">
    <property type="term" value="F:aspartic-type endopeptidase activity"/>
    <property type="evidence" value="ECO:0007669"/>
    <property type="project" value="InterPro"/>
</dbReference>
<dbReference type="OrthoDB" id="9810718at2"/>
<feature type="domain" description="Capsule synthesis protein CapA" evidence="3">
    <location>
        <begin position="384"/>
        <end position="640"/>
    </location>
</feature>
<dbReference type="InterPro" id="IPR052169">
    <property type="entry name" value="CW_Biosynth-Accessory"/>
</dbReference>
<dbReference type="InterPro" id="IPR036565">
    <property type="entry name" value="Mur-like_cat_sf"/>
</dbReference>
<gene>
    <name evidence="4" type="ORF">DD236_03120</name>
</gene>
<dbReference type="Proteomes" id="UP000245283">
    <property type="component" value="Unassembled WGS sequence"/>
</dbReference>
<dbReference type="InterPro" id="IPR036615">
    <property type="entry name" value="Mur_ligase_C_dom_sf"/>
</dbReference>
<proteinExistence type="inferred from homology"/>
<evidence type="ECO:0000259" key="3">
    <source>
        <dbReference type="SMART" id="SM00854"/>
    </source>
</evidence>
<dbReference type="InterPro" id="IPR019079">
    <property type="entry name" value="Capsule_synth_CapA"/>
</dbReference>
<organism evidence="4 5">
    <name type="scientific">Ancrocorticia populi</name>
    <dbReference type="NCBI Taxonomy" id="2175228"/>
    <lineage>
        <taxon>Bacteria</taxon>
        <taxon>Bacillati</taxon>
        <taxon>Actinomycetota</taxon>
        <taxon>Actinomycetes</taxon>
        <taxon>Actinomycetales</taxon>
        <taxon>Actinomycetaceae</taxon>
        <taxon>Ancrocorticia</taxon>
    </lineage>
</organism>
<protein>
    <recommendedName>
        <fullName evidence="3">Capsule synthesis protein CapA domain-containing protein</fullName>
    </recommendedName>
</protein>
<keyword evidence="5" id="KW-1185">Reference proteome</keyword>
<dbReference type="GO" id="GO:0006508">
    <property type="term" value="P:proteolysis"/>
    <property type="evidence" value="ECO:0007669"/>
    <property type="project" value="InterPro"/>
</dbReference>
<comment type="caution">
    <text evidence="4">The sequence shown here is derived from an EMBL/GenBank/DDBJ whole genome shotgun (WGS) entry which is preliminary data.</text>
</comment>
<dbReference type="Pfam" id="PF09587">
    <property type="entry name" value="PGA_cap"/>
    <property type="match status" value="2"/>
</dbReference>
<dbReference type="PANTHER" id="PTHR33393">
    <property type="entry name" value="POLYGLUTAMINE SYNTHESIS ACCESSORY PROTEIN RV0574C-RELATED"/>
    <property type="match status" value="1"/>
</dbReference>
<feature type="region of interest" description="Disordered" evidence="2">
    <location>
        <begin position="19"/>
        <end position="47"/>
    </location>
</feature>
<evidence type="ECO:0000256" key="2">
    <source>
        <dbReference type="SAM" id="MobiDB-lite"/>
    </source>
</evidence>
<feature type="domain" description="Capsule synthesis protein CapA" evidence="3">
    <location>
        <begin position="784"/>
        <end position="1035"/>
    </location>
</feature>
<dbReference type="InterPro" id="IPR004101">
    <property type="entry name" value="Mur_ligase_C"/>
</dbReference>
<dbReference type="Gene3D" id="3.60.21.10">
    <property type="match status" value="1"/>
</dbReference>